<proteinExistence type="inferred from homology"/>
<dbReference type="EMBL" id="DRPZ01000069">
    <property type="protein sequence ID" value="HGY08915.1"/>
    <property type="molecule type" value="Genomic_DNA"/>
</dbReference>
<dbReference type="InterPro" id="IPR014729">
    <property type="entry name" value="Rossmann-like_a/b/a_fold"/>
</dbReference>
<comment type="caution">
    <text evidence="3">The sequence shown here is derived from an EMBL/GenBank/DDBJ whole genome shotgun (WGS) entry which is preliminary data.</text>
</comment>
<dbReference type="PANTHER" id="PTHR46268">
    <property type="entry name" value="STRESS RESPONSE PROTEIN NHAX"/>
    <property type="match status" value="1"/>
</dbReference>
<dbReference type="InterPro" id="IPR006015">
    <property type="entry name" value="Universal_stress_UspA"/>
</dbReference>
<dbReference type="Gene3D" id="3.40.50.620">
    <property type="entry name" value="HUPs"/>
    <property type="match status" value="2"/>
</dbReference>
<name>A0A7C4Z4W6_9DEIN</name>
<accession>A0A7C4Z4W6</accession>
<evidence type="ECO:0000256" key="1">
    <source>
        <dbReference type="ARBA" id="ARBA00008791"/>
    </source>
</evidence>
<feature type="domain" description="UspA" evidence="2">
    <location>
        <begin position="152"/>
        <end position="284"/>
    </location>
</feature>
<dbReference type="CDD" id="cd00293">
    <property type="entry name" value="USP-like"/>
    <property type="match status" value="1"/>
</dbReference>
<evidence type="ECO:0000259" key="2">
    <source>
        <dbReference type="Pfam" id="PF00582"/>
    </source>
</evidence>
<organism evidence="3">
    <name type="scientific">Oceanithermus profundus</name>
    <dbReference type="NCBI Taxonomy" id="187137"/>
    <lineage>
        <taxon>Bacteria</taxon>
        <taxon>Thermotogati</taxon>
        <taxon>Deinococcota</taxon>
        <taxon>Deinococci</taxon>
        <taxon>Thermales</taxon>
        <taxon>Thermaceae</taxon>
        <taxon>Oceanithermus</taxon>
    </lineage>
</organism>
<dbReference type="Proteomes" id="UP000885759">
    <property type="component" value="Unassembled WGS sequence"/>
</dbReference>
<dbReference type="AlphaFoldDB" id="A0A7C4Z4W6"/>
<dbReference type="Pfam" id="PF00582">
    <property type="entry name" value="Usp"/>
    <property type="match status" value="2"/>
</dbReference>
<dbReference type="PANTHER" id="PTHR46268:SF6">
    <property type="entry name" value="UNIVERSAL STRESS PROTEIN UP12"/>
    <property type="match status" value="1"/>
</dbReference>
<gene>
    <name evidence="3" type="ORF">ENK37_02515</name>
</gene>
<protein>
    <submittedName>
        <fullName evidence="3">Universal stress protein</fullName>
    </submittedName>
</protein>
<feature type="domain" description="UspA" evidence="2">
    <location>
        <begin position="2"/>
        <end position="142"/>
    </location>
</feature>
<sequence length="289" mass="30492">MRGVLAAVDLGSGSRAVLESAKVMAEALKGPLTVLHVVADGYLRSAPRRFAEVWEPELEPLFAQASAELGRLARKKLERLAPEGAELKLPHGNPTQEVAAEARHHALAVLAAEGSTPLERVARGGVSRYLMHRGEVPVLNVRPDRPLEKLGTIAVAVDDSSAALAALKAGRALAEASGAGLVAFHLISVGPQSCCVPQYLPPDALEAADLDRQAEAALRRTLDYDGPLVVARGEEIVGLLDLAHEHGADLLIVGSKAKSSHWTRLGRSVVGLLYAADLPLLVVPEAVHL</sequence>
<comment type="similarity">
    <text evidence="1">Belongs to the universal stress protein A family.</text>
</comment>
<dbReference type="SUPFAM" id="SSF52402">
    <property type="entry name" value="Adenine nucleotide alpha hydrolases-like"/>
    <property type="match status" value="2"/>
</dbReference>
<evidence type="ECO:0000313" key="3">
    <source>
        <dbReference type="EMBL" id="HGY08915.1"/>
    </source>
</evidence>
<reference evidence="3" key="1">
    <citation type="journal article" date="2020" name="mSystems">
        <title>Genome- and Community-Level Interaction Insights into Carbon Utilization and Element Cycling Functions of Hydrothermarchaeota in Hydrothermal Sediment.</title>
        <authorList>
            <person name="Zhou Z."/>
            <person name="Liu Y."/>
            <person name="Xu W."/>
            <person name="Pan J."/>
            <person name="Luo Z.H."/>
            <person name="Li M."/>
        </authorList>
    </citation>
    <scope>NUCLEOTIDE SEQUENCE [LARGE SCALE GENOMIC DNA]</scope>
    <source>
        <strain evidence="3">HyVt-570</strain>
    </source>
</reference>
<dbReference type="PRINTS" id="PR01438">
    <property type="entry name" value="UNVRSLSTRESS"/>
</dbReference>
<dbReference type="InterPro" id="IPR006016">
    <property type="entry name" value="UspA"/>
</dbReference>